<gene>
    <name evidence="7" type="ORF">CHS0354_012772</name>
</gene>
<feature type="compositionally biased region" description="Polar residues" evidence="5">
    <location>
        <begin position="108"/>
        <end position="119"/>
    </location>
</feature>
<dbReference type="SMART" id="SM00110">
    <property type="entry name" value="C1Q"/>
    <property type="match status" value="1"/>
</dbReference>
<dbReference type="PRINTS" id="PR00007">
    <property type="entry name" value="COMPLEMNTC1Q"/>
</dbReference>
<proteinExistence type="predicted"/>
<name>A0AAE0VKP1_9BIVA</name>
<accession>A0AAE0VKP1</accession>
<keyword evidence="3" id="KW-0732">Signal</keyword>
<dbReference type="EMBL" id="JAEAOA010000769">
    <property type="protein sequence ID" value="KAK3580245.1"/>
    <property type="molecule type" value="Genomic_DNA"/>
</dbReference>
<feature type="region of interest" description="Disordered" evidence="5">
    <location>
        <begin position="96"/>
        <end position="119"/>
    </location>
</feature>
<reference evidence="7" key="2">
    <citation type="journal article" date="2021" name="Genome Biol. Evol.">
        <title>Developing a high-quality reference genome for a parasitic bivalve with doubly uniparental inheritance (Bivalvia: Unionida).</title>
        <authorList>
            <person name="Smith C.H."/>
        </authorList>
    </citation>
    <scope>NUCLEOTIDE SEQUENCE</scope>
    <source>
        <strain evidence="7">CHS0354</strain>
        <tissue evidence="7">Mantle</tissue>
    </source>
</reference>
<evidence type="ECO:0000313" key="7">
    <source>
        <dbReference type="EMBL" id="KAK3580245.1"/>
    </source>
</evidence>
<dbReference type="InterPro" id="IPR050822">
    <property type="entry name" value="Cerebellin_Synaptic_Org"/>
</dbReference>
<keyword evidence="8" id="KW-1185">Reference proteome</keyword>
<keyword evidence="2" id="KW-0964">Secreted</keyword>
<dbReference type="InterPro" id="IPR008983">
    <property type="entry name" value="Tumour_necrosis_fac-like_dom"/>
</dbReference>
<evidence type="ECO:0000256" key="2">
    <source>
        <dbReference type="ARBA" id="ARBA00022525"/>
    </source>
</evidence>
<dbReference type="InterPro" id="IPR001073">
    <property type="entry name" value="C1q_dom"/>
</dbReference>
<dbReference type="PANTHER" id="PTHR22923">
    <property type="entry name" value="CEREBELLIN-RELATED"/>
    <property type="match status" value="1"/>
</dbReference>
<feature type="coiled-coil region" evidence="4">
    <location>
        <begin position="4"/>
        <end position="34"/>
    </location>
</feature>
<organism evidence="7 8">
    <name type="scientific">Potamilus streckersoni</name>
    <dbReference type="NCBI Taxonomy" id="2493646"/>
    <lineage>
        <taxon>Eukaryota</taxon>
        <taxon>Metazoa</taxon>
        <taxon>Spiralia</taxon>
        <taxon>Lophotrochozoa</taxon>
        <taxon>Mollusca</taxon>
        <taxon>Bivalvia</taxon>
        <taxon>Autobranchia</taxon>
        <taxon>Heteroconchia</taxon>
        <taxon>Palaeoheterodonta</taxon>
        <taxon>Unionida</taxon>
        <taxon>Unionoidea</taxon>
        <taxon>Unionidae</taxon>
        <taxon>Ambleminae</taxon>
        <taxon>Lampsilini</taxon>
        <taxon>Potamilus</taxon>
    </lineage>
</organism>
<dbReference type="Pfam" id="PF00386">
    <property type="entry name" value="C1q"/>
    <property type="match status" value="1"/>
</dbReference>
<dbReference type="SUPFAM" id="SSF49842">
    <property type="entry name" value="TNF-like"/>
    <property type="match status" value="1"/>
</dbReference>
<dbReference type="AlphaFoldDB" id="A0AAE0VKP1"/>
<evidence type="ECO:0000313" key="8">
    <source>
        <dbReference type="Proteomes" id="UP001195483"/>
    </source>
</evidence>
<dbReference type="PANTHER" id="PTHR22923:SF116">
    <property type="entry name" value="C1Q DOMAIN-CONTAINING PROTEIN"/>
    <property type="match status" value="1"/>
</dbReference>
<dbReference type="Proteomes" id="UP001195483">
    <property type="component" value="Unassembled WGS sequence"/>
</dbReference>
<evidence type="ECO:0000256" key="1">
    <source>
        <dbReference type="ARBA" id="ARBA00004613"/>
    </source>
</evidence>
<evidence type="ECO:0000256" key="5">
    <source>
        <dbReference type="SAM" id="MobiDB-lite"/>
    </source>
</evidence>
<reference evidence="7" key="3">
    <citation type="submission" date="2023-05" db="EMBL/GenBank/DDBJ databases">
        <authorList>
            <person name="Smith C.H."/>
        </authorList>
    </citation>
    <scope>NUCLEOTIDE SEQUENCE</scope>
    <source>
        <strain evidence="7">CHS0354</strain>
        <tissue evidence="7">Mantle</tissue>
    </source>
</reference>
<evidence type="ECO:0000256" key="3">
    <source>
        <dbReference type="ARBA" id="ARBA00022729"/>
    </source>
</evidence>
<sequence>MVADDTLSGRLSVLEKEIKRVEEENKLLRDAMESQGSLLKELTAEIRKFHYHNIELGKCCKETSSHLTSTDEAAGPEQGFSEQDLQANHIMHSDEPMWTKTNDRTEESYQSEPKANNTRNTNYLLESNLSRQFPVKIESENVRKLMIYAGQTPEIRVAFHSTVTNFLDNLGVYHPVVFDHVITNIGGAYHPHTGIFIAPVDGVYVFNLGGMSAPGRSIYLELVNDGTWIQSIYPNAQNIPCTATDSLTVIIELNKGNEVWVRTGTPGQIHGNHYTFFAGWIHYMK</sequence>
<dbReference type="GO" id="GO:0005576">
    <property type="term" value="C:extracellular region"/>
    <property type="evidence" value="ECO:0007669"/>
    <property type="project" value="UniProtKB-SubCell"/>
</dbReference>
<protein>
    <recommendedName>
        <fullName evidence="6">C1q domain-containing protein</fullName>
    </recommendedName>
</protein>
<dbReference type="PROSITE" id="PS50871">
    <property type="entry name" value="C1Q"/>
    <property type="match status" value="1"/>
</dbReference>
<evidence type="ECO:0000259" key="6">
    <source>
        <dbReference type="PROSITE" id="PS50871"/>
    </source>
</evidence>
<comment type="subcellular location">
    <subcellularLocation>
        <location evidence="1">Secreted</location>
    </subcellularLocation>
</comment>
<comment type="caution">
    <text evidence="7">The sequence shown here is derived from an EMBL/GenBank/DDBJ whole genome shotgun (WGS) entry which is preliminary data.</text>
</comment>
<feature type="compositionally biased region" description="Basic and acidic residues" evidence="5">
    <location>
        <begin position="96"/>
        <end position="107"/>
    </location>
</feature>
<dbReference type="Gene3D" id="2.60.120.40">
    <property type="match status" value="1"/>
</dbReference>
<keyword evidence="4" id="KW-0175">Coiled coil</keyword>
<evidence type="ECO:0000256" key="4">
    <source>
        <dbReference type="SAM" id="Coils"/>
    </source>
</evidence>
<feature type="domain" description="C1q" evidence="6">
    <location>
        <begin position="152"/>
        <end position="285"/>
    </location>
</feature>
<reference evidence="7" key="1">
    <citation type="journal article" date="2021" name="Genome Biol. Evol.">
        <title>A High-Quality Reference Genome for a Parasitic Bivalve with Doubly Uniparental Inheritance (Bivalvia: Unionida).</title>
        <authorList>
            <person name="Smith C.H."/>
        </authorList>
    </citation>
    <scope>NUCLEOTIDE SEQUENCE</scope>
    <source>
        <strain evidence="7">CHS0354</strain>
    </source>
</reference>